<feature type="region of interest" description="Disordered" evidence="1">
    <location>
        <begin position="233"/>
        <end position="345"/>
    </location>
</feature>
<reference evidence="2" key="1">
    <citation type="submission" date="2021-01" db="UniProtKB">
        <authorList>
            <consortium name="EnsemblPlants"/>
        </authorList>
    </citation>
    <scope>IDENTIFICATION</scope>
</reference>
<feature type="region of interest" description="Disordered" evidence="1">
    <location>
        <begin position="43"/>
        <end position="63"/>
    </location>
</feature>
<dbReference type="GO" id="GO:0003700">
    <property type="term" value="F:DNA-binding transcription factor activity"/>
    <property type="evidence" value="ECO:0007669"/>
    <property type="project" value="InterPro"/>
</dbReference>
<dbReference type="AlphaFoldDB" id="A0A7N0T2X0"/>
<dbReference type="OMA" id="NIEDYEC"/>
<name>A0A7N0T2X0_KALFE</name>
<evidence type="ECO:0000313" key="2">
    <source>
        <dbReference type="EnsemblPlants" id="Kaladp0019s0110.1.v1.1"/>
    </source>
</evidence>
<feature type="compositionally biased region" description="Polar residues" evidence="1">
    <location>
        <begin position="233"/>
        <end position="251"/>
    </location>
</feature>
<organism evidence="2 3">
    <name type="scientific">Kalanchoe fedtschenkoi</name>
    <name type="common">Lavender scallops</name>
    <name type="synonym">South American air plant</name>
    <dbReference type="NCBI Taxonomy" id="63787"/>
    <lineage>
        <taxon>Eukaryota</taxon>
        <taxon>Viridiplantae</taxon>
        <taxon>Streptophyta</taxon>
        <taxon>Embryophyta</taxon>
        <taxon>Tracheophyta</taxon>
        <taxon>Spermatophyta</taxon>
        <taxon>Magnoliopsida</taxon>
        <taxon>eudicotyledons</taxon>
        <taxon>Gunneridae</taxon>
        <taxon>Pentapetalae</taxon>
        <taxon>Saxifragales</taxon>
        <taxon>Crassulaceae</taxon>
        <taxon>Kalanchoe</taxon>
    </lineage>
</organism>
<evidence type="ECO:0000256" key="1">
    <source>
        <dbReference type="SAM" id="MobiDB-lite"/>
    </source>
</evidence>
<feature type="compositionally biased region" description="Polar residues" evidence="1">
    <location>
        <begin position="284"/>
        <end position="293"/>
    </location>
</feature>
<dbReference type="Proteomes" id="UP000594263">
    <property type="component" value="Unplaced"/>
</dbReference>
<dbReference type="PANTHER" id="PTHR46807">
    <property type="entry name" value="TRANSCRIPTION FACTOR PIF3"/>
    <property type="match status" value="1"/>
</dbReference>
<proteinExistence type="predicted"/>
<dbReference type="InterPro" id="IPR044273">
    <property type="entry name" value="PIF3-like"/>
</dbReference>
<feature type="compositionally biased region" description="Basic and acidic residues" evidence="1">
    <location>
        <begin position="333"/>
        <end position="345"/>
    </location>
</feature>
<dbReference type="Gramene" id="Kaladp0019s0110.1.v1.1">
    <property type="protein sequence ID" value="Kaladp0019s0110.1.v1.1"/>
    <property type="gene ID" value="Kaladp0019s0110.v1.1"/>
</dbReference>
<keyword evidence="3" id="KW-1185">Reference proteome</keyword>
<evidence type="ECO:0000313" key="3">
    <source>
        <dbReference type="Proteomes" id="UP000594263"/>
    </source>
</evidence>
<accession>A0A7N0T2X0</accession>
<dbReference type="EnsemblPlants" id="Kaladp0019s0110.1.v1.1">
    <property type="protein sequence ID" value="Kaladp0019s0110.1.v1.1"/>
    <property type="gene ID" value="Kaladp0019s0110.v1.1"/>
</dbReference>
<protein>
    <submittedName>
        <fullName evidence="2">Uncharacterized protein</fullName>
    </submittedName>
</protein>
<dbReference type="PANTHER" id="PTHR46807:SF7">
    <property type="entry name" value="BHLH DOMAIN-CONTAINING PROTEIN"/>
    <property type="match status" value="1"/>
</dbReference>
<feature type="compositionally biased region" description="Low complexity" evidence="1">
    <location>
        <begin position="316"/>
        <end position="329"/>
    </location>
</feature>
<sequence>MNHCIPDWNFEDCLPAANQMKHIGPDHELMELLWRNGQVVMHSQTHRKSGSTAPNDPMAAQKHDQSSFKGCESCWNPSNLIQDDETVSWLQYPLDDPLERESGSNLFIELADQVEANKHVKQFENDNIYSKLNPFEANNGMPSVHQQPVVKHSAGPAMATIPMAPRKIPMLSVPLSNPSTLNHTQHVNAGSSEVHFVAKRTDNIAHGGIREGSTMTVGSSHCGSNLIANEVSRTSRNGVSNKNISPTVFKNSSDRKNFPPKAKGQLDSPDPTMSSSSGGSGSSFMLSAGTTTNSHKRKASNIEDYECQSDVAELESASAKKQSQRSGSSRKTRAAEVHNLSERVY</sequence>